<keyword evidence="3" id="KW-1185">Reference proteome</keyword>
<comment type="caution">
    <text evidence="2">The sequence shown here is derived from an EMBL/GenBank/DDBJ whole genome shotgun (WGS) entry which is preliminary data.</text>
</comment>
<evidence type="ECO:0000259" key="1">
    <source>
        <dbReference type="SMART" id="SM00849"/>
    </source>
</evidence>
<dbReference type="InterPro" id="IPR036388">
    <property type="entry name" value="WH-like_DNA-bd_sf"/>
</dbReference>
<dbReference type="SUPFAM" id="SSF56281">
    <property type="entry name" value="Metallo-hydrolase/oxidoreductase"/>
    <property type="match status" value="1"/>
</dbReference>
<dbReference type="RefSeq" id="WP_191764459.1">
    <property type="nucleotide sequence ID" value="NZ_JACSPM010000001.1"/>
</dbReference>
<dbReference type="Pfam" id="PF00753">
    <property type="entry name" value="Lactamase_B"/>
    <property type="match status" value="1"/>
</dbReference>
<sequence>MTPSADHWTRLVRRLLAPNPGPMTLGGTNSFVIAAPGHDGVVVVDPGPEDAAHLERLAGFGTVELILLTHHHADHVEGVDSLVALTGAPVRAWRAALCRNAEPLAADEEIEAAGTRIRVVATPGHTTDSVSFHLPDDAAIDSPAAGGTMLTGDTILGSGTTVIAHPDGAVGAYLASLDALEAFGAIPVLPAHGPMLPDLRAVCRAYRSHREQRLDQVRGVLAALGVEASDDPALVEAVVDRVYGEIDPRVRFAAVASTRAQLDHLAATA</sequence>
<dbReference type="PANTHER" id="PTHR23131:SF0">
    <property type="entry name" value="ENDORIBONUCLEASE LACTB2"/>
    <property type="match status" value="1"/>
</dbReference>
<protein>
    <submittedName>
        <fullName evidence="2">MBL fold metallo-hydrolase</fullName>
    </submittedName>
</protein>
<gene>
    <name evidence="2" type="ORF">H9622_04025</name>
</gene>
<accession>A0ABR8X095</accession>
<dbReference type="EMBL" id="JACSPM010000001">
    <property type="protein sequence ID" value="MBD8022756.1"/>
    <property type="molecule type" value="Genomic_DNA"/>
</dbReference>
<dbReference type="InterPro" id="IPR001279">
    <property type="entry name" value="Metallo-B-lactamas"/>
</dbReference>
<feature type="domain" description="Metallo-beta-lactamase" evidence="1">
    <location>
        <begin position="27"/>
        <end position="192"/>
    </location>
</feature>
<dbReference type="CDD" id="cd16278">
    <property type="entry name" value="metallo-hydrolase-like_MBL-fold"/>
    <property type="match status" value="1"/>
</dbReference>
<reference evidence="2 3" key="1">
    <citation type="submission" date="2020-08" db="EMBL/GenBank/DDBJ databases">
        <title>A Genomic Blueprint of the Chicken Gut Microbiome.</title>
        <authorList>
            <person name="Gilroy R."/>
            <person name="Ravi A."/>
            <person name="Getino M."/>
            <person name="Pursley I."/>
            <person name="Horton D.L."/>
            <person name="Alikhan N.-F."/>
            <person name="Baker D."/>
            <person name="Gharbi K."/>
            <person name="Hall N."/>
            <person name="Watson M."/>
            <person name="Adriaenssens E.M."/>
            <person name="Foster-Nyarko E."/>
            <person name="Jarju S."/>
            <person name="Secka A."/>
            <person name="Antonio M."/>
            <person name="Oren A."/>
            <person name="Chaudhuri R."/>
            <person name="La Ragione R.M."/>
            <person name="Hildebrand F."/>
            <person name="Pallen M.J."/>
        </authorList>
    </citation>
    <scope>NUCLEOTIDE SEQUENCE [LARGE SCALE GENOMIC DNA]</scope>
    <source>
        <strain evidence="2 3">Sa1CUA4</strain>
    </source>
</reference>
<organism evidence="2 3">
    <name type="scientific">Microbacterium gallinarum</name>
    <dbReference type="NCBI Taxonomy" id="2762209"/>
    <lineage>
        <taxon>Bacteria</taxon>
        <taxon>Bacillati</taxon>
        <taxon>Actinomycetota</taxon>
        <taxon>Actinomycetes</taxon>
        <taxon>Micrococcales</taxon>
        <taxon>Microbacteriaceae</taxon>
        <taxon>Microbacterium</taxon>
    </lineage>
</organism>
<dbReference type="PANTHER" id="PTHR23131">
    <property type="entry name" value="ENDORIBONUCLEASE LACTB2"/>
    <property type="match status" value="1"/>
</dbReference>
<dbReference type="SMART" id="SM00849">
    <property type="entry name" value="Lactamase_B"/>
    <property type="match status" value="1"/>
</dbReference>
<evidence type="ECO:0000313" key="2">
    <source>
        <dbReference type="EMBL" id="MBD8022756.1"/>
    </source>
</evidence>
<name>A0ABR8X095_9MICO</name>
<dbReference type="InterPro" id="IPR050662">
    <property type="entry name" value="Sec-metab_biosynth-thioest"/>
</dbReference>
<proteinExistence type="predicted"/>
<dbReference type="Gene3D" id="1.10.10.10">
    <property type="entry name" value="Winged helix-like DNA-binding domain superfamily/Winged helix DNA-binding domain"/>
    <property type="match status" value="1"/>
</dbReference>
<dbReference type="Gene3D" id="3.60.15.10">
    <property type="entry name" value="Ribonuclease Z/Hydroxyacylglutathione hydrolase-like"/>
    <property type="match status" value="1"/>
</dbReference>
<dbReference type="InterPro" id="IPR036866">
    <property type="entry name" value="RibonucZ/Hydroxyglut_hydro"/>
</dbReference>
<evidence type="ECO:0000313" key="3">
    <source>
        <dbReference type="Proteomes" id="UP000602532"/>
    </source>
</evidence>
<dbReference type="Proteomes" id="UP000602532">
    <property type="component" value="Unassembled WGS sequence"/>
</dbReference>